<evidence type="ECO:0000256" key="1">
    <source>
        <dbReference type="SAM" id="Phobius"/>
    </source>
</evidence>
<dbReference type="GeneID" id="9751322"/>
<keyword evidence="1" id="KW-1133">Transmembrane helix</keyword>
<dbReference type="KEGG" id="vdi:Vdis_0404"/>
<protein>
    <submittedName>
        <fullName evidence="2">Uncharacterized protein</fullName>
    </submittedName>
</protein>
<proteinExistence type="predicted"/>
<keyword evidence="1" id="KW-0812">Transmembrane</keyword>
<dbReference type="eggNOG" id="arCOG07198">
    <property type="taxonomic scope" value="Archaea"/>
</dbReference>
<keyword evidence="3" id="KW-1185">Reference proteome</keyword>
<dbReference type="AlphaFoldDB" id="E1QU08"/>
<gene>
    <name evidence="2" type="ordered locus">Vdis_0404</name>
</gene>
<feature type="transmembrane region" description="Helical" evidence="1">
    <location>
        <begin position="130"/>
        <end position="148"/>
    </location>
</feature>
<accession>E1QU08</accession>
<reference evidence="3" key="2">
    <citation type="journal article" date="2010" name="Stand. Genomic Sci.">
        <title>Complete genome sequence of Vulcanisaeta distributa type strain (IC-017T).</title>
        <authorList>
            <person name="Mavromatis K."/>
            <person name="Sikorski J."/>
            <person name="Pabst E."/>
            <person name="Teshima H."/>
            <person name="Lapidus A."/>
            <person name="Lucas S."/>
            <person name="Nolan M."/>
            <person name="Glavina Del Rio T."/>
            <person name="Cheng J."/>
            <person name="Bruce D."/>
            <person name="Goodwin L."/>
            <person name="Pitluck S."/>
            <person name="Liolios K."/>
            <person name="Ivanova N."/>
            <person name="Mikhailova N."/>
            <person name="Pati A."/>
            <person name="Chen A."/>
            <person name="Palaniappan K."/>
            <person name="Land M."/>
            <person name="Hauser L."/>
            <person name="Chang Y."/>
            <person name="Jeffries C."/>
            <person name="Rohde M."/>
            <person name="Spring S."/>
            <person name="Goker M."/>
            <person name="Wirth R."/>
            <person name="Woyke T."/>
            <person name="Bristow J."/>
            <person name="Eisen J."/>
            <person name="Markowitz V."/>
            <person name="Hugenholtz P."/>
            <person name="Klenk H."/>
            <person name="Kyrpides N."/>
        </authorList>
    </citation>
    <scope>NUCLEOTIDE SEQUENCE [LARGE SCALE GENOMIC DNA]</scope>
    <source>
        <strain evidence="3">DSM 14429 / JCM 11212 / NBRC 100878 / IC-017</strain>
    </source>
</reference>
<dbReference type="Proteomes" id="UP000006681">
    <property type="component" value="Chromosome"/>
</dbReference>
<organism evidence="2 3">
    <name type="scientific">Vulcanisaeta distributa (strain DSM 14429 / JCM 11212 / NBRC 100878 / IC-017)</name>
    <dbReference type="NCBI Taxonomy" id="572478"/>
    <lineage>
        <taxon>Archaea</taxon>
        <taxon>Thermoproteota</taxon>
        <taxon>Thermoprotei</taxon>
        <taxon>Thermoproteales</taxon>
        <taxon>Thermoproteaceae</taxon>
        <taxon>Vulcanisaeta</taxon>
    </lineage>
</organism>
<dbReference type="EMBL" id="CP002100">
    <property type="protein sequence ID" value="ADN49805.1"/>
    <property type="molecule type" value="Genomic_DNA"/>
</dbReference>
<feature type="transmembrane region" description="Helical" evidence="1">
    <location>
        <begin position="6"/>
        <end position="28"/>
    </location>
</feature>
<evidence type="ECO:0000313" key="3">
    <source>
        <dbReference type="Proteomes" id="UP000006681"/>
    </source>
</evidence>
<keyword evidence="1" id="KW-0472">Membrane</keyword>
<sequence length="152" mass="16293">MRRGLLITGAVLIVIAVLVFAIGVYMVLTQAKITVTTATLPPGGNITLGTANPDRILTVSYMDSINKPLEIYVTAPGQWSQKYVNGYYVVAYAVLSGKGNLYLINNYSIPVTVTYYIISGLRTGGAFELMGIVIGIIGVILAILGAVLRPRR</sequence>
<name>E1QU08_VULDI</name>
<evidence type="ECO:0000313" key="2">
    <source>
        <dbReference type="EMBL" id="ADN49805.1"/>
    </source>
</evidence>
<dbReference type="RefSeq" id="WP_013335530.1">
    <property type="nucleotide sequence ID" value="NC_014537.1"/>
</dbReference>
<dbReference type="STRING" id="572478.Vdis_0404"/>
<reference evidence="2 3" key="1">
    <citation type="journal article" date="2010" name="Stand. Genomic Sci.">
        <title>Complete genome sequence of Vulcanisaeta distributa type strain (IC-017).</title>
        <authorList>
            <person name="Mavromatis K."/>
            <person name="Sikorski J."/>
            <person name="Pabst E."/>
            <person name="Teshima H."/>
            <person name="Lapidus A."/>
            <person name="Lucas S."/>
            <person name="Nolan M."/>
            <person name="Glavina Del Rio T."/>
            <person name="Cheng J.F."/>
            <person name="Bruce D."/>
            <person name="Goodwin L."/>
            <person name="Pitluck S."/>
            <person name="Liolios K."/>
            <person name="Ivanova N."/>
            <person name="Mikhailova N."/>
            <person name="Pati A."/>
            <person name="Chen A."/>
            <person name="Palaniappan K."/>
            <person name="Land M."/>
            <person name="Hauser L."/>
            <person name="Chang Y.J."/>
            <person name="Jeffries C.D."/>
            <person name="Rohde M."/>
            <person name="Spring S."/>
            <person name="Goker M."/>
            <person name="Wirth R."/>
            <person name="Woyke T."/>
            <person name="Bristow J."/>
            <person name="Eisen J.A."/>
            <person name="Markowitz V."/>
            <person name="Hugenholtz P."/>
            <person name="Klenk H.P."/>
            <person name="Kyrpides N.C."/>
        </authorList>
    </citation>
    <scope>NUCLEOTIDE SEQUENCE [LARGE SCALE GENOMIC DNA]</scope>
    <source>
        <strain evidence="3">DSM 14429 / JCM 11212 / NBRC 100878 / IC-017</strain>
    </source>
</reference>
<dbReference type="HOGENOM" id="CLU_1718321_0_0_2"/>
<dbReference type="OrthoDB" id="29290at2157"/>